<dbReference type="SUPFAM" id="SSF57850">
    <property type="entry name" value="RING/U-box"/>
    <property type="match status" value="1"/>
</dbReference>
<evidence type="ECO:0000259" key="16">
    <source>
        <dbReference type="PROSITE" id="PS50235"/>
    </source>
</evidence>
<dbReference type="PROSITE" id="PS50271">
    <property type="entry name" value="ZF_UBP"/>
    <property type="match status" value="1"/>
</dbReference>
<dbReference type="PROSITE" id="PS50330">
    <property type="entry name" value="UIM"/>
    <property type="match status" value="1"/>
</dbReference>
<dbReference type="InterPro" id="IPR001607">
    <property type="entry name" value="Znf_UBP"/>
</dbReference>
<evidence type="ECO:0000259" key="17">
    <source>
        <dbReference type="PROSITE" id="PS50271"/>
    </source>
</evidence>
<dbReference type="SUPFAM" id="SSF46934">
    <property type="entry name" value="UBA-like"/>
    <property type="match status" value="1"/>
</dbReference>
<feature type="region of interest" description="Disordered" evidence="14">
    <location>
        <begin position="685"/>
        <end position="712"/>
    </location>
</feature>
<dbReference type="Gene3D" id="3.30.40.10">
    <property type="entry name" value="Zinc/RING finger domain, C3HC4 (zinc finger)"/>
    <property type="match status" value="2"/>
</dbReference>
<keyword evidence="4" id="KW-0645">Protease</keyword>
<feature type="domain" description="UBA" evidence="15">
    <location>
        <begin position="784"/>
        <end position="824"/>
    </location>
</feature>
<evidence type="ECO:0000256" key="1">
    <source>
        <dbReference type="ARBA" id="ARBA00000707"/>
    </source>
</evidence>
<dbReference type="InterPro" id="IPR038765">
    <property type="entry name" value="Papain-like_cys_pep_sf"/>
</dbReference>
<dbReference type="Gene3D" id="1.10.8.10">
    <property type="entry name" value="DNA helicase RuvA subunit, C-terminal domain"/>
    <property type="match status" value="2"/>
</dbReference>
<dbReference type="InterPro" id="IPR018200">
    <property type="entry name" value="USP_CS"/>
</dbReference>
<comment type="caution">
    <text evidence="18">The sequence shown here is derived from an EMBL/GenBank/DDBJ whole genome shotgun (WGS) entry which is preliminary data.</text>
</comment>
<reference evidence="19" key="1">
    <citation type="journal article" date="2015" name="PLoS Genet.">
        <title>Genome Sequence and Transcriptome Analyses of Chrysochromulina tobin: Metabolic Tools for Enhanced Algal Fitness in the Prominent Order Prymnesiales (Haptophyceae).</title>
        <authorList>
            <person name="Hovde B.T."/>
            <person name="Deodato C.R."/>
            <person name="Hunsperger H.M."/>
            <person name="Ryken S.A."/>
            <person name="Yost W."/>
            <person name="Jha R.K."/>
            <person name="Patterson J."/>
            <person name="Monnat R.J. Jr."/>
            <person name="Barlow S.B."/>
            <person name="Starkenburg S.R."/>
            <person name="Cattolico R.A."/>
        </authorList>
    </citation>
    <scope>NUCLEOTIDE SEQUENCE</scope>
    <source>
        <strain evidence="19">CCMP291</strain>
    </source>
</reference>
<dbReference type="InterPro" id="IPR050164">
    <property type="entry name" value="Peptidase_C19"/>
</dbReference>
<proteinExistence type="inferred from homology"/>
<dbReference type="InterPro" id="IPR016652">
    <property type="entry name" value="Ubiquitinyl_hydrolase"/>
</dbReference>
<evidence type="ECO:0000256" key="6">
    <source>
        <dbReference type="ARBA" id="ARBA00022737"/>
    </source>
</evidence>
<evidence type="ECO:0000256" key="4">
    <source>
        <dbReference type="ARBA" id="ARBA00022670"/>
    </source>
</evidence>
<keyword evidence="9 18" id="KW-0378">Hydrolase</keyword>
<dbReference type="SMART" id="SM00290">
    <property type="entry name" value="ZnF_UBP"/>
    <property type="match status" value="1"/>
</dbReference>
<dbReference type="PIRSF" id="PIRSF016308">
    <property type="entry name" value="UBP"/>
    <property type="match status" value="1"/>
</dbReference>
<feature type="non-terminal residue" evidence="18">
    <location>
        <position position="1"/>
    </location>
</feature>
<feature type="binding site" evidence="12">
    <location>
        <position position="254"/>
    </location>
    <ligand>
        <name>Zn(2+)</name>
        <dbReference type="ChEBI" id="CHEBI:29105"/>
    </ligand>
</feature>
<name>A0A0M0JVE6_9EUKA</name>
<gene>
    <name evidence="18" type="ORF">Ctob_004210</name>
</gene>
<dbReference type="CDD" id="cd14386">
    <property type="entry name" value="UBA2_UBP5"/>
    <property type="match status" value="1"/>
</dbReference>
<dbReference type="Pfam" id="PF02148">
    <property type="entry name" value="zf-UBP"/>
    <property type="match status" value="1"/>
</dbReference>
<dbReference type="Pfam" id="PF22562">
    <property type="entry name" value="UBA_7"/>
    <property type="match status" value="1"/>
</dbReference>
<keyword evidence="11 12" id="KW-0862">Zinc</keyword>
<dbReference type="GO" id="GO:0016579">
    <property type="term" value="P:protein deubiquitination"/>
    <property type="evidence" value="ECO:0007669"/>
    <property type="project" value="InterPro"/>
</dbReference>
<feature type="domain" description="USP" evidence="16">
    <location>
        <begin position="389"/>
        <end position="826"/>
    </location>
</feature>
<feature type="region of interest" description="Disordered" evidence="14">
    <location>
        <begin position="1"/>
        <end position="46"/>
    </location>
</feature>
<dbReference type="EC" id="3.4.19.12" evidence="3"/>
<protein>
    <recommendedName>
        <fullName evidence="3">ubiquitinyl hydrolase 1</fullName>
        <ecNumber evidence="3">3.4.19.12</ecNumber>
    </recommendedName>
</protein>
<evidence type="ECO:0000256" key="9">
    <source>
        <dbReference type="ARBA" id="ARBA00022801"/>
    </source>
</evidence>
<dbReference type="AlphaFoldDB" id="A0A0M0JVE6"/>
<dbReference type="InterPro" id="IPR041432">
    <property type="entry name" value="UBP13_Znf-UBP_var"/>
</dbReference>
<dbReference type="InterPro" id="IPR001394">
    <property type="entry name" value="Peptidase_C19_UCH"/>
</dbReference>
<dbReference type="Pfam" id="PF00627">
    <property type="entry name" value="UBA"/>
    <property type="match status" value="1"/>
</dbReference>
<dbReference type="EMBL" id="JWZX01002296">
    <property type="protein sequence ID" value="KOO30098.1"/>
    <property type="molecule type" value="Genomic_DNA"/>
</dbReference>
<dbReference type="GO" id="GO:0006508">
    <property type="term" value="P:proteolysis"/>
    <property type="evidence" value="ECO:0007669"/>
    <property type="project" value="UniProtKB-KW"/>
</dbReference>
<feature type="domain" description="UBA" evidence="15">
    <location>
        <begin position="716"/>
        <end position="757"/>
    </location>
</feature>
<evidence type="ECO:0000256" key="2">
    <source>
        <dbReference type="ARBA" id="ARBA00009085"/>
    </source>
</evidence>
<comment type="similarity">
    <text evidence="2">Belongs to the peptidase C19 family.</text>
</comment>
<dbReference type="GO" id="GO:0005634">
    <property type="term" value="C:nucleus"/>
    <property type="evidence" value="ECO:0007669"/>
    <property type="project" value="TreeGrafter"/>
</dbReference>
<dbReference type="GO" id="GO:0004843">
    <property type="term" value="F:cysteine-type deubiquitinase activity"/>
    <property type="evidence" value="ECO:0007669"/>
    <property type="project" value="UniProtKB-EC"/>
</dbReference>
<evidence type="ECO:0000256" key="10">
    <source>
        <dbReference type="ARBA" id="ARBA00022807"/>
    </source>
</evidence>
<dbReference type="Pfam" id="PF00443">
    <property type="entry name" value="UCH"/>
    <property type="match status" value="1"/>
</dbReference>
<dbReference type="Proteomes" id="UP000037460">
    <property type="component" value="Unassembled WGS sequence"/>
</dbReference>
<evidence type="ECO:0000256" key="8">
    <source>
        <dbReference type="ARBA" id="ARBA00022786"/>
    </source>
</evidence>
<feature type="compositionally biased region" description="Low complexity" evidence="14">
    <location>
        <begin position="23"/>
        <end position="34"/>
    </location>
</feature>
<dbReference type="Gene3D" id="3.90.70.10">
    <property type="entry name" value="Cysteine proteinases"/>
    <property type="match status" value="1"/>
</dbReference>
<keyword evidence="6" id="KW-0677">Repeat</keyword>
<evidence type="ECO:0000313" key="18">
    <source>
        <dbReference type="EMBL" id="KOO30098.1"/>
    </source>
</evidence>
<keyword evidence="19" id="KW-1185">Reference proteome</keyword>
<dbReference type="InterPro" id="IPR013083">
    <property type="entry name" value="Znf_RING/FYVE/PHD"/>
</dbReference>
<evidence type="ECO:0000256" key="7">
    <source>
        <dbReference type="ARBA" id="ARBA00022771"/>
    </source>
</evidence>
<dbReference type="InterPro" id="IPR028889">
    <property type="entry name" value="USP"/>
</dbReference>
<dbReference type="GO" id="GO:0008270">
    <property type="term" value="F:zinc ion binding"/>
    <property type="evidence" value="ECO:0007669"/>
    <property type="project" value="UniProtKB-KW"/>
</dbReference>
<dbReference type="InterPro" id="IPR003903">
    <property type="entry name" value="UIM_dom"/>
</dbReference>
<dbReference type="PROSITE" id="PS50235">
    <property type="entry name" value="USP_3"/>
    <property type="match status" value="1"/>
</dbReference>
<dbReference type="PANTHER" id="PTHR24006">
    <property type="entry name" value="UBIQUITIN CARBOXYL-TERMINAL HYDROLASE"/>
    <property type="match status" value="1"/>
</dbReference>
<organism evidence="18 19">
    <name type="scientific">Chrysochromulina tobinii</name>
    <dbReference type="NCBI Taxonomy" id="1460289"/>
    <lineage>
        <taxon>Eukaryota</taxon>
        <taxon>Haptista</taxon>
        <taxon>Haptophyta</taxon>
        <taxon>Prymnesiophyceae</taxon>
        <taxon>Prymnesiales</taxon>
        <taxon>Chrysochromulinaceae</taxon>
        <taxon>Chrysochromulina</taxon>
    </lineage>
</organism>
<dbReference type="SUPFAM" id="SSF54001">
    <property type="entry name" value="Cysteine proteinases"/>
    <property type="match status" value="1"/>
</dbReference>
<dbReference type="GO" id="GO:0005829">
    <property type="term" value="C:cytosol"/>
    <property type="evidence" value="ECO:0007669"/>
    <property type="project" value="TreeGrafter"/>
</dbReference>
<dbReference type="Pfam" id="PF17807">
    <property type="entry name" value="zf-UBP_var"/>
    <property type="match status" value="1"/>
</dbReference>
<dbReference type="OrthoDB" id="361536at2759"/>
<keyword evidence="7 13" id="KW-0863">Zinc-finger</keyword>
<evidence type="ECO:0000256" key="11">
    <source>
        <dbReference type="ARBA" id="ARBA00022833"/>
    </source>
</evidence>
<feature type="compositionally biased region" description="Basic residues" evidence="14">
    <location>
        <begin position="1"/>
        <end position="22"/>
    </location>
</feature>
<evidence type="ECO:0000313" key="19">
    <source>
        <dbReference type="Proteomes" id="UP000037460"/>
    </source>
</evidence>
<evidence type="ECO:0000259" key="15">
    <source>
        <dbReference type="PROSITE" id="PS50030"/>
    </source>
</evidence>
<evidence type="ECO:0000256" key="5">
    <source>
        <dbReference type="ARBA" id="ARBA00022723"/>
    </source>
</evidence>
<dbReference type="InterPro" id="IPR015940">
    <property type="entry name" value="UBA"/>
</dbReference>
<feature type="domain" description="UBP-type" evidence="17">
    <location>
        <begin position="228"/>
        <end position="347"/>
    </location>
</feature>
<dbReference type="InterPro" id="IPR009060">
    <property type="entry name" value="UBA-like_sf"/>
</dbReference>
<dbReference type="PROSITE" id="PS50030">
    <property type="entry name" value="UBA"/>
    <property type="match status" value="2"/>
</dbReference>
<evidence type="ECO:0000256" key="13">
    <source>
        <dbReference type="PROSITE-ProRule" id="PRU00502"/>
    </source>
</evidence>
<evidence type="ECO:0000256" key="14">
    <source>
        <dbReference type="SAM" id="MobiDB-lite"/>
    </source>
</evidence>
<keyword evidence="10" id="KW-0788">Thiol protease</keyword>
<evidence type="ECO:0000256" key="12">
    <source>
        <dbReference type="PIRSR" id="PIRSR016308-3"/>
    </source>
</evidence>
<dbReference type="PROSITE" id="PS00972">
    <property type="entry name" value="USP_1"/>
    <property type="match status" value="1"/>
</dbReference>
<accession>A0A0M0JVE6</accession>
<evidence type="ECO:0000256" key="3">
    <source>
        <dbReference type="ARBA" id="ARBA00012759"/>
    </source>
</evidence>
<sequence length="826" mass="89062">ARRAPCTKPATAKKTKKKKRASARAASSRASSPARSRESTPYRESAPKMSAIEAAIEVIRGAMRAARPPIRVPSGYDKVCNDECLFSFDTPYSPEGLYVSLGSYQGFAQRYVALDHERTRNQLYVHLKYTKTLKEAHAEEVEKTKPTKLAIGGEGGFDVGEDRYEVTKEHALVCVPMEGGAEPWVSVPLPCIDLPQLLIDACHALIEKRSHLAEAASAAVAWDSGPKRESKYAATLMQLPATKKISADPKDWVCEESGMRENLWLNLSDGHIGSGRRQYDGSGGSNGAMNHYTATRASHPPHGFPLVVKLGTITPFGADVFSYAPDEDDEVLDPKLAEHLAHWGINMMVMEKTELTLEEMSIHANEKLALDKITEAGKDLAPLTGAGYVGLRNLGNSCYMNSVLQALFATDELRAAFPPSALPAIFKAAPEDASSDLLVQLAKLADGLTTDRYAAGNESELAVCVQPRMFKALVGKGHPEFSSARQQDAQEYLGHFLGMLLRMERKAGAAAFAPFSPLLAFSQEERIEVDGMACYKTTHGVTQLIVPIDLADATNKSEVDAYEERASLAKRQKLELEEDPELAAAMSLSKGEAGLPPTAREEEPPVVPIVPLATCLARMGAPAPLDNFRGRMGALKTTRFATFPRYLMMTLQRYYTSQDWQAKKMSVEVPMPLELDLSAWRASGPKEGEALLPDSPAGRGGGAADAPAPPPAALLAPDDTIVAQLLSMGFSENGSKRAAIAVQNANAEAAAEWVFAHMDDADFNEPLPPPAAADAPARGGGVVAVDMEAVTMLEGMGFTETQAKGALSITGNNLERAADWLFSHSR</sequence>
<dbReference type="PANTHER" id="PTHR24006:SF664">
    <property type="entry name" value="UBIQUITIN CARBOXYL-TERMINAL HYDROLASE"/>
    <property type="match status" value="1"/>
</dbReference>
<comment type="catalytic activity">
    <reaction evidence="1">
        <text>Thiol-dependent hydrolysis of ester, thioester, amide, peptide and isopeptide bonds formed by the C-terminal Gly of ubiquitin (a 76-residue protein attached to proteins as an intracellular targeting signal).</text>
        <dbReference type="EC" id="3.4.19.12"/>
    </reaction>
</comment>
<keyword evidence="8" id="KW-0833">Ubl conjugation pathway</keyword>
<keyword evidence="5 12" id="KW-0479">Metal-binding</keyword>
<dbReference type="SMART" id="SM00165">
    <property type="entry name" value="UBA"/>
    <property type="match status" value="2"/>
</dbReference>